<reference evidence="1" key="1">
    <citation type="journal article" date="2015" name="Nature">
        <title>Complex archaea that bridge the gap between prokaryotes and eukaryotes.</title>
        <authorList>
            <person name="Spang A."/>
            <person name="Saw J.H."/>
            <person name="Jorgensen S.L."/>
            <person name="Zaremba-Niedzwiedzka K."/>
            <person name="Martijn J."/>
            <person name="Lind A.E."/>
            <person name="van Eijk R."/>
            <person name="Schleper C."/>
            <person name="Guy L."/>
            <person name="Ettema T.J."/>
        </authorList>
    </citation>
    <scope>NUCLEOTIDE SEQUENCE</scope>
</reference>
<gene>
    <name evidence="1" type="ORF">LCGC14_1537080</name>
</gene>
<organism evidence="1">
    <name type="scientific">marine sediment metagenome</name>
    <dbReference type="NCBI Taxonomy" id="412755"/>
    <lineage>
        <taxon>unclassified sequences</taxon>
        <taxon>metagenomes</taxon>
        <taxon>ecological metagenomes</taxon>
    </lineage>
</organism>
<accession>A0A0F9LV01</accession>
<dbReference type="EMBL" id="LAZR01011587">
    <property type="protein sequence ID" value="KKM60902.1"/>
    <property type="molecule type" value="Genomic_DNA"/>
</dbReference>
<name>A0A0F9LV01_9ZZZZ</name>
<sequence length="344" mass="38635">MARSNSATMIAAAAGTNRVPYIRIYINSVDYSSRLLFAEVIEEPYRDRGTFIFRNDDRLFDDVNLIGRSFQPGWGYTTGAGNEYCGDGTNDGTPTLWVKNQEIISLPGRVVCQLYCEGMWMRLRERQIISVGGSAPYWLGDYDGSTTTIYGIIEDIIEDDISWTLNPKPSPDDGILDTFKPVFRINSSEFEMSAFALYRLISMTKCYLRQKAATTWEIVFPQDADSVDETYYSHSADGHPFKEYMERVTEVIPNRIIVYANNPNGEDPWPSTIITGDSGAYSGNYVEVKEHHIAPTITSQGDADNRAAAILTRLKAEGLAGRVIVPHDNRVELYDKVQVVDARV</sequence>
<protein>
    <submittedName>
        <fullName evidence="1">Uncharacterized protein</fullName>
    </submittedName>
</protein>
<evidence type="ECO:0000313" key="1">
    <source>
        <dbReference type="EMBL" id="KKM60902.1"/>
    </source>
</evidence>
<dbReference type="AlphaFoldDB" id="A0A0F9LV01"/>
<comment type="caution">
    <text evidence="1">The sequence shown here is derived from an EMBL/GenBank/DDBJ whole genome shotgun (WGS) entry which is preliminary data.</text>
</comment>
<proteinExistence type="predicted"/>